<dbReference type="PROSITE" id="PS51635">
    <property type="entry name" value="PNPLA"/>
    <property type="match status" value="1"/>
</dbReference>
<evidence type="ECO:0000256" key="2">
    <source>
        <dbReference type="PROSITE-ProRule" id="PRU01161"/>
    </source>
</evidence>
<reference evidence="4" key="1">
    <citation type="journal article" date="2014" name="Int. J. Syst. Evol. Microbiol.">
        <title>Complete genome sequence of Corynebacterium casei LMG S-19264T (=DSM 44701T), isolated from a smear-ripened cheese.</title>
        <authorList>
            <consortium name="US DOE Joint Genome Institute (JGI-PGF)"/>
            <person name="Walter F."/>
            <person name="Albersmeier A."/>
            <person name="Kalinowski J."/>
            <person name="Ruckert C."/>
        </authorList>
    </citation>
    <scope>NUCLEOTIDE SEQUENCE</scope>
    <source>
        <strain evidence="4">JCM 3276</strain>
    </source>
</reference>
<keyword evidence="5" id="KW-1185">Reference proteome</keyword>
<dbReference type="AlphaFoldDB" id="A0A918GK81"/>
<dbReference type="GO" id="GO:0016787">
    <property type="term" value="F:hydrolase activity"/>
    <property type="evidence" value="ECO:0007669"/>
    <property type="project" value="UniProtKB-UniRule"/>
</dbReference>
<feature type="active site" description="Nucleophile" evidence="2">
    <location>
        <position position="43"/>
    </location>
</feature>
<protein>
    <recommendedName>
        <fullName evidence="3">PNPLA domain-containing protein</fullName>
    </recommendedName>
</protein>
<accession>A0A918GK81</accession>
<sequence length="295" mass="30902">MRRGLVIGCGGTLGAAWTLGTLIAVEQALDWDVRDADVLVGTSAGAEFVTALACGLGTADLLDAWLGRPGAHPALVAHLAEAPPPLPPLPAPRLTAPGLARRRDLPWPTRLSGLAPVGRGDARRFDTLAARLCPGGWLPHPAAWLVAVDATAGERVAFGSPGAPEATVGEALRASWAIPGWMPPVDLRGRRYLDGGAYSPTSADLVSTADLDHVVVLAPMAAGRDPLRRYMAARLDREEDALRARGVSVLRLAPSPEDLAAIGPNPMARRRALTVLETALRTGRRALPLSAKESV</sequence>
<dbReference type="SUPFAM" id="SSF52151">
    <property type="entry name" value="FabD/lysophospholipase-like"/>
    <property type="match status" value="1"/>
</dbReference>
<feature type="domain" description="PNPLA" evidence="3">
    <location>
        <begin position="6"/>
        <end position="207"/>
    </location>
</feature>
<keyword evidence="2" id="KW-0442">Lipid degradation</keyword>
<feature type="short sequence motif" description="GXSXG" evidence="2">
    <location>
        <begin position="41"/>
        <end position="45"/>
    </location>
</feature>
<dbReference type="EMBL" id="BMRB01000003">
    <property type="protein sequence ID" value="GGS43713.1"/>
    <property type="molecule type" value="Genomic_DNA"/>
</dbReference>
<dbReference type="Pfam" id="PF01734">
    <property type="entry name" value="Patatin"/>
    <property type="match status" value="1"/>
</dbReference>
<keyword evidence="1 2" id="KW-0443">Lipid metabolism</keyword>
<dbReference type="RefSeq" id="WP_189212363.1">
    <property type="nucleotide sequence ID" value="NZ_BMRB01000003.1"/>
</dbReference>
<dbReference type="InterPro" id="IPR016035">
    <property type="entry name" value="Acyl_Trfase/lysoPLipase"/>
</dbReference>
<evidence type="ECO:0000256" key="1">
    <source>
        <dbReference type="ARBA" id="ARBA00023098"/>
    </source>
</evidence>
<organism evidence="4 5">
    <name type="scientific">Actinokineospora fastidiosa</name>
    <dbReference type="NCBI Taxonomy" id="1816"/>
    <lineage>
        <taxon>Bacteria</taxon>
        <taxon>Bacillati</taxon>
        <taxon>Actinomycetota</taxon>
        <taxon>Actinomycetes</taxon>
        <taxon>Pseudonocardiales</taxon>
        <taxon>Pseudonocardiaceae</taxon>
        <taxon>Actinokineospora</taxon>
    </lineage>
</organism>
<evidence type="ECO:0000313" key="5">
    <source>
        <dbReference type="Proteomes" id="UP000660680"/>
    </source>
</evidence>
<dbReference type="GO" id="GO:0016042">
    <property type="term" value="P:lipid catabolic process"/>
    <property type="evidence" value="ECO:0007669"/>
    <property type="project" value="UniProtKB-UniRule"/>
</dbReference>
<dbReference type="Gene3D" id="3.40.1090.10">
    <property type="entry name" value="Cytosolic phospholipase A2 catalytic domain"/>
    <property type="match status" value="2"/>
</dbReference>
<evidence type="ECO:0000259" key="3">
    <source>
        <dbReference type="PROSITE" id="PS51635"/>
    </source>
</evidence>
<dbReference type="Proteomes" id="UP000660680">
    <property type="component" value="Unassembled WGS sequence"/>
</dbReference>
<comment type="caution">
    <text evidence="2">Lacks conserved residue(s) required for the propagation of feature annotation.</text>
</comment>
<feature type="short sequence motif" description="DGA/G" evidence="2">
    <location>
        <begin position="194"/>
        <end position="196"/>
    </location>
</feature>
<gene>
    <name evidence="4" type="ORF">GCM10010171_43590</name>
</gene>
<feature type="active site" description="Proton acceptor" evidence="2">
    <location>
        <position position="194"/>
    </location>
</feature>
<dbReference type="InterPro" id="IPR002641">
    <property type="entry name" value="PNPLA_dom"/>
</dbReference>
<comment type="caution">
    <text evidence="4">The sequence shown here is derived from an EMBL/GenBank/DDBJ whole genome shotgun (WGS) entry which is preliminary data.</text>
</comment>
<evidence type="ECO:0000313" key="4">
    <source>
        <dbReference type="EMBL" id="GGS43713.1"/>
    </source>
</evidence>
<keyword evidence="2" id="KW-0378">Hydrolase</keyword>
<reference evidence="4" key="2">
    <citation type="submission" date="2020-09" db="EMBL/GenBank/DDBJ databases">
        <authorList>
            <person name="Sun Q."/>
            <person name="Ohkuma M."/>
        </authorList>
    </citation>
    <scope>NUCLEOTIDE SEQUENCE</scope>
    <source>
        <strain evidence="4">JCM 3276</strain>
    </source>
</reference>
<proteinExistence type="predicted"/>
<name>A0A918GK81_9PSEU</name>